<feature type="compositionally biased region" description="Basic and acidic residues" evidence="1">
    <location>
        <begin position="85"/>
        <end position="97"/>
    </location>
</feature>
<evidence type="ECO:0000313" key="4">
    <source>
        <dbReference type="WBParaSite" id="SVE_1933600.1"/>
    </source>
</evidence>
<keyword evidence="2" id="KW-1133">Transmembrane helix</keyword>
<protein>
    <submittedName>
        <fullName evidence="4">Uncharacterized protein</fullName>
    </submittedName>
</protein>
<sequence>MIFWEWRRIYRQKIRGLLSTQKITYQEFARRKLFVGFLLFCIGWKFCGIIFENKILYRWDEMLGDKRFFELKEVKELIEKENKKFSTKSYDKEEKGESTLPSAFELDSN</sequence>
<dbReference type="AlphaFoldDB" id="A0A0K0G3M9"/>
<organism evidence="3 4">
    <name type="scientific">Strongyloides venezuelensis</name>
    <name type="common">Threadworm</name>
    <dbReference type="NCBI Taxonomy" id="75913"/>
    <lineage>
        <taxon>Eukaryota</taxon>
        <taxon>Metazoa</taxon>
        <taxon>Ecdysozoa</taxon>
        <taxon>Nematoda</taxon>
        <taxon>Chromadorea</taxon>
        <taxon>Rhabditida</taxon>
        <taxon>Tylenchina</taxon>
        <taxon>Panagrolaimomorpha</taxon>
        <taxon>Strongyloidoidea</taxon>
        <taxon>Strongyloididae</taxon>
        <taxon>Strongyloides</taxon>
    </lineage>
</organism>
<name>A0A0K0G3M9_STRVS</name>
<evidence type="ECO:0000256" key="2">
    <source>
        <dbReference type="SAM" id="Phobius"/>
    </source>
</evidence>
<dbReference type="Proteomes" id="UP000035680">
    <property type="component" value="Unassembled WGS sequence"/>
</dbReference>
<feature type="region of interest" description="Disordered" evidence="1">
    <location>
        <begin position="85"/>
        <end position="109"/>
    </location>
</feature>
<keyword evidence="2" id="KW-0472">Membrane</keyword>
<feature type="transmembrane region" description="Helical" evidence="2">
    <location>
        <begin position="33"/>
        <end position="51"/>
    </location>
</feature>
<keyword evidence="2" id="KW-0812">Transmembrane</keyword>
<accession>A0A0K0G3M9</accession>
<reference evidence="3" key="1">
    <citation type="submission" date="2014-07" db="EMBL/GenBank/DDBJ databases">
        <authorList>
            <person name="Martin A.A"/>
            <person name="De Silva N."/>
        </authorList>
    </citation>
    <scope>NUCLEOTIDE SEQUENCE</scope>
</reference>
<evidence type="ECO:0000313" key="3">
    <source>
        <dbReference type="Proteomes" id="UP000035680"/>
    </source>
</evidence>
<evidence type="ECO:0000256" key="1">
    <source>
        <dbReference type="SAM" id="MobiDB-lite"/>
    </source>
</evidence>
<dbReference type="WBParaSite" id="SVE_1933600.1">
    <property type="protein sequence ID" value="SVE_1933600.1"/>
    <property type="gene ID" value="SVE_1933600"/>
</dbReference>
<keyword evidence="3" id="KW-1185">Reference proteome</keyword>
<proteinExistence type="predicted"/>
<reference evidence="4" key="2">
    <citation type="submission" date="2015-08" db="UniProtKB">
        <authorList>
            <consortium name="WormBaseParasite"/>
        </authorList>
    </citation>
    <scope>IDENTIFICATION</scope>
</reference>